<keyword evidence="1" id="KW-0812">Transmembrane</keyword>
<protein>
    <submittedName>
        <fullName evidence="2">Uncharacterized protein</fullName>
    </submittedName>
</protein>
<evidence type="ECO:0000313" key="3">
    <source>
        <dbReference type="Proteomes" id="UP000034508"/>
    </source>
</evidence>
<keyword evidence="1" id="KW-1133">Transmembrane helix</keyword>
<name>A0A0G0FWA7_9BACT</name>
<comment type="caution">
    <text evidence="2">The sequence shown here is derived from an EMBL/GenBank/DDBJ whole genome shotgun (WGS) entry which is preliminary data.</text>
</comment>
<reference evidence="2 3" key="1">
    <citation type="journal article" date="2015" name="Nature">
        <title>rRNA introns, odd ribosomes, and small enigmatic genomes across a large radiation of phyla.</title>
        <authorList>
            <person name="Brown C.T."/>
            <person name="Hug L.A."/>
            <person name="Thomas B.C."/>
            <person name="Sharon I."/>
            <person name="Castelle C.J."/>
            <person name="Singh A."/>
            <person name="Wilkins M.J."/>
            <person name="Williams K.H."/>
            <person name="Banfield J.F."/>
        </authorList>
    </citation>
    <scope>NUCLEOTIDE SEQUENCE [LARGE SCALE GENOMIC DNA]</scope>
</reference>
<sequence>MRGGKVSLFFWPECRLRLVERRLIKFILESAPPSLVLAGTLSERTNRRIEIINSKGGTKMRRTLIVVSFLVIAVAMTTPVLADLNWSSGITLTEKESGIQIGSRIEAMHGRYLIGCWFSSSGQLPVMVQGLGYNAFGDFPGINKIQKVVLSPDHGKTEWPADQIEGKGYFVPIPNLLAGGYGLEWGVTSKDKHNRLLLVIIPINWSSTRSSSATNHAMVQMAPMGYENFSDQQWYACLRGFVPAWATVDPSYAALVQASQPPVQQVVPQSEKEAVVETTNFDGEVTLILDYGKKQDEFPVNITADISVGQKIVFRRSGRFVAEAEITDLMAGKFIQARVIKGGYVQSQDGIFLGGK</sequence>
<proteinExistence type="predicted"/>
<gene>
    <name evidence="2" type="ORF">US31_C0009G0009</name>
</gene>
<feature type="transmembrane region" description="Helical" evidence="1">
    <location>
        <begin position="63"/>
        <end position="82"/>
    </location>
</feature>
<dbReference type="AlphaFoldDB" id="A0A0G0FWA7"/>
<dbReference type="Proteomes" id="UP000034508">
    <property type="component" value="Unassembled WGS sequence"/>
</dbReference>
<organism evidence="2 3">
    <name type="scientific">Berkelbacteria bacterium GW2011_GWA1_36_9</name>
    <dbReference type="NCBI Taxonomy" id="1618331"/>
    <lineage>
        <taxon>Bacteria</taxon>
        <taxon>Candidatus Berkelbacteria</taxon>
    </lineage>
</organism>
<evidence type="ECO:0000313" key="2">
    <source>
        <dbReference type="EMBL" id="KKQ18110.1"/>
    </source>
</evidence>
<accession>A0A0G0FWA7</accession>
<keyword evidence="1" id="KW-0472">Membrane</keyword>
<evidence type="ECO:0000256" key="1">
    <source>
        <dbReference type="SAM" id="Phobius"/>
    </source>
</evidence>
<dbReference type="EMBL" id="LBSM01000009">
    <property type="protein sequence ID" value="KKQ18110.1"/>
    <property type="molecule type" value="Genomic_DNA"/>
</dbReference>